<protein>
    <submittedName>
        <fullName evidence="2">Uncharacterized protein</fullName>
    </submittedName>
</protein>
<keyword evidence="3" id="KW-1185">Reference proteome</keyword>
<feature type="transmembrane region" description="Helical" evidence="1">
    <location>
        <begin position="12"/>
        <end position="40"/>
    </location>
</feature>
<dbReference type="RefSeq" id="WP_280106052.1">
    <property type="nucleotide sequence ID" value="NZ_CP122961.1"/>
</dbReference>
<sequence>MGTSFNSWDEVAAYFIFADKLIVLIILAFILALMCIGLVASIKRHEDEAFAEHLNEEVEKTT</sequence>
<name>A0ABY8LPV6_9GAMM</name>
<reference evidence="2" key="1">
    <citation type="submission" date="2023-04" db="EMBL/GenBank/DDBJ databases">
        <title>Complete genome sequence of Halomonas alkaliantarctica MSP3 isolated from marine sediment, Jeju Island.</title>
        <authorList>
            <person name="Park S.-J."/>
        </authorList>
    </citation>
    <scope>NUCLEOTIDE SEQUENCE</scope>
    <source>
        <strain evidence="2">MSP3</strain>
    </source>
</reference>
<organism evidence="2 3">
    <name type="scientific">Halomonas alkaliantarctica</name>
    <dbReference type="NCBI Taxonomy" id="232346"/>
    <lineage>
        <taxon>Bacteria</taxon>
        <taxon>Pseudomonadati</taxon>
        <taxon>Pseudomonadota</taxon>
        <taxon>Gammaproteobacteria</taxon>
        <taxon>Oceanospirillales</taxon>
        <taxon>Halomonadaceae</taxon>
        <taxon>Halomonas</taxon>
    </lineage>
</organism>
<dbReference type="EMBL" id="CP122961">
    <property type="protein sequence ID" value="WGI26420.1"/>
    <property type="molecule type" value="Genomic_DNA"/>
</dbReference>
<evidence type="ECO:0000313" key="2">
    <source>
        <dbReference type="EMBL" id="WGI26420.1"/>
    </source>
</evidence>
<accession>A0ABY8LPV6</accession>
<gene>
    <name evidence="2" type="ORF">QEN58_04985</name>
</gene>
<dbReference type="Proteomes" id="UP001179830">
    <property type="component" value="Chromosome"/>
</dbReference>
<evidence type="ECO:0000313" key="3">
    <source>
        <dbReference type="Proteomes" id="UP001179830"/>
    </source>
</evidence>
<keyword evidence="1" id="KW-0812">Transmembrane</keyword>
<keyword evidence="1" id="KW-1133">Transmembrane helix</keyword>
<evidence type="ECO:0000256" key="1">
    <source>
        <dbReference type="SAM" id="Phobius"/>
    </source>
</evidence>
<keyword evidence="1" id="KW-0472">Membrane</keyword>
<proteinExistence type="predicted"/>